<keyword evidence="4" id="KW-1185">Reference proteome</keyword>
<dbReference type="PANTHER" id="PTHR33744">
    <property type="entry name" value="CARBOHYDRATE DIACID REGULATOR"/>
    <property type="match status" value="1"/>
</dbReference>
<dbReference type="Gene3D" id="1.10.10.2840">
    <property type="entry name" value="PucR C-terminal helix-turn-helix domain"/>
    <property type="match status" value="1"/>
</dbReference>
<dbReference type="EMBL" id="CP009896">
    <property type="protein sequence ID" value="AIY19974.1"/>
    <property type="molecule type" value="Genomic_DNA"/>
</dbReference>
<dbReference type="InterPro" id="IPR025736">
    <property type="entry name" value="PucR_C-HTH_dom"/>
</dbReference>
<dbReference type="KEGG" id="psim:KR76_16240"/>
<dbReference type="PANTHER" id="PTHR33744:SF1">
    <property type="entry name" value="DNA-BINDING TRANSCRIPTIONAL ACTIVATOR ADER"/>
    <property type="match status" value="1"/>
</dbReference>
<name>A0A0A1DRK0_NOCSI</name>
<protein>
    <submittedName>
        <fullName evidence="3">Regulatory protein</fullName>
    </submittedName>
</protein>
<dbReference type="InterPro" id="IPR042070">
    <property type="entry name" value="PucR_C-HTH_sf"/>
</dbReference>
<dbReference type="STRING" id="2045.KR76_16240"/>
<accession>A0A0A1DRK0</accession>
<gene>
    <name evidence="3" type="ORF">KR76_16240</name>
</gene>
<reference evidence="3 4" key="1">
    <citation type="journal article" date="2015" name="Genome Announc.">
        <title>Complete Genome Sequence of Steroid-Transforming Nocardioides simplex VKM Ac-2033D.</title>
        <authorList>
            <person name="Shtratnikova V.Y."/>
            <person name="Schelkunov M.I."/>
            <person name="Pekov Y.A."/>
            <person name="Fokina V.V."/>
            <person name="Logacheva M.D."/>
            <person name="Sokolov S.L."/>
            <person name="Bragin E.Y."/>
            <person name="Ashapkin V.V."/>
            <person name="Donova M.V."/>
        </authorList>
    </citation>
    <scope>NUCLEOTIDE SEQUENCE [LARGE SCALE GENOMIC DNA]</scope>
    <source>
        <strain evidence="3 4">VKM Ac-2033D</strain>
    </source>
</reference>
<dbReference type="HOGENOM" id="CLU_017436_4_1_11"/>
<dbReference type="RefSeq" id="WP_038684637.1">
    <property type="nucleotide sequence ID" value="NZ_BJMC01000026.1"/>
</dbReference>
<dbReference type="InterPro" id="IPR012914">
    <property type="entry name" value="PucR_dom"/>
</dbReference>
<evidence type="ECO:0000259" key="2">
    <source>
        <dbReference type="Pfam" id="PF13556"/>
    </source>
</evidence>
<dbReference type="InterPro" id="IPR051448">
    <property type="entry name" value="CdaR-like_regulators"/>
</dbReference>
<evidence type="ECO:0000313" key="3">
    <source>
        <dbReference type="EMBL" id="AIY19974.1"/>
    </source>
</evidence>
<evidence type="ECO:0000313" key="4">
    <source>
        <dbReference type="Proteomes" id="UP000030300"/>
    </source>
</evidence>
<dbReference type="AlphaFoldDB" id="A0A0A1DRK0"/>
<dbReference type="Proteomes" id="UP000030300">
    <property type="component" value="Chromosome"/>
</dbReference>
<proteinExistence type="predicted"/>
<dbReference type="Pfam" id="PF13556">
    <property type="entry name" value="HTH_30"/>
    <property type="match status" value="1"/>
</dbReference>
<dbReference type="Pfam" id="PF07905">
    <property type="entry name" value="PucR"/>
    <property type="match status" value="1"/>
</dbReference>
<dbReference type="OrthoDB" id="33973at2"/>
<feature type="domain" description="PucR C-terminal helix-turn-helix" evidence="2">
    <location>
        <begin position="394"/>
        <end position="452"/>
    </location>
</feature>
<dbReference type="GeneID" id="96610383"/>
<organism evidence="3 4">
    <name type="scientific">Nocardioides simplex</name>
    <name type="common">Arthrobacter simplex</name>
    <dbReference type="NCBI Taxonomy" id="2045"/>
    <lineage>
        <taxon>Bacteria</taxon>
        <taxon>Bacillati</taxon>
        <taxon>Actinomycetota</taxon>
        <taxon>Actinomycetes</taxon>
        <taxon>Propionibacteriales</taxon>
        <taxon>Nocardioidaceae</taxon>
        <taxon>Pimelobacter</taxon>
    </lineage>
</organism>
<dbReference type="eggNOG" id="COG2508">
    <property type="taxonomic scope" value="Bacteria"/>
</dbReference>
<feature type="domain" description="Purine catabolism PurC-like" evidence="1">
    <location>
        <begin position="17"/>
        <end position="118"/>
    </location>
</feature>
<sequence>MLVEELVRDPELDLRVETEGNLGLPVRWVHIIEVADPGQFLRGGEVVLTAGAWRSSGLGAADYVARVAAAGAAALGYGLVAADEPWPDDVVAAAAEHGLTCFVAPVSTPFVAIVERFVASKRTEWEAPLRRQLDHHAAMVSALRAERGPGSVLRVLGRLLGRPVALRAQGVGYGEAPEPSYEVPLIGAGLADASLLLPEEMDQLDVGLQAAVSTAMPFLALELERERAIRATERRYALEVLDWIESGVGDQAAIAHRLALLGFPADAGAGVLALVVRGLGVQAVDDLVRPGSLVVERSGEVVVIATQAPDAVATDGYVGVGRRGPTDDLRVSILQARKAVEALESRGRPGWLSHDQLASPTLLLDLQDPALLRATGEAVLGRLLAADAERGSDLLHTLTVFLDHGGRWQETADELHVHINTLRHRLKRVEELTGRSLASTADRVDLFLALRVHR</sequence>
<evidence type="ECO:0000259" key="1">
    <source>
        <dbReference type="Pfam" id="PF07905"/>
    </source>
</evidence>